<name>C5T4I6_ACIDE</name>
<protein>
    <submittedName>
        <fullName evidence="2">Uncharacterized protein</fullName>
    </submittedName>
</protein>
<dbReference type="Proteomes" id="UP000003856">
    <property type="component" value="Unassembled WGS sequence"/>
</dbReference>
<comment type="caution">
    <text evidence="2">The sequence shown here is derived from an EMBL/GenBank/DDBJ whole genome shotgun (WGS) entry which is preliminary data.</text>
</comment>
<gene>
    <name evidence="2" type="ORF">AcdelDRAFT_1816</name>
</gene>
<accession>C5T4I6</accession>
<dbReference type="PATRIC" id="fig|573060.9.peg.3338"/>
<keyword evidence="3" id="KW-1185">Reference proteome</keyword>
<dbReference type="EMBL" id="ACQT01000047">
    <property type="protein sequence ID" value="EER60628.1"/>
    <property type="molecule type" value="Genomic_DNA"/>
</dbReference>
<sequence>MVVGGATAISLGQSRGMVVLGGPVDLAFDVQPDPGVELASSCITADVVFGDSPVSEGRVRVSPLPELPGRSPAVRVQVAGAVNEPVISVRLSAGCDGKITRTYTFLPDPPLAHVQGRLVNIEPLALAPAATVGEGSAGVRQRPPSGCAPAHAGGQPPC</sequence>
<organism evidence="2 3">
    <name type="scientific">Acidovorax delafieldii 2AN</name>
    <dbReference type="NCBI Taxonomy" id="573060"/>
    <lineage>
        <taxon>Bacteria</taxon>
        <taxon>Pseudomonadati</taxon>
        <taxon>Pseudomonadota</taxon>
        <taxon>Betaproteobacteria</taxon>
        <taxon>Burkholderiales</taxon>
        <taxon>Comamonadaceae</taxon>
        <taxon>Acidovorax</taxon>
    </lineage>
</organism>
<feature type="region of interest" description="Disordered" evidence="1">
    <location>
        <begin position="135"/>
        <end position="158"/>
    </location>
</feature>
<dbReference type="AlphaFoldDB" id="C5T4I6"/>
<evidence type="ECO:0000256" key="1">
    <source>
        <dbReference type="SAM" id="MobiDB-lite"/>
    </source>
</evidence>
<evidence type="ECO:0000313" key="3">
    <source>
        <dbReference type="Proteomes" id="UP000003856"/>
    </source>
</evidence>
<evidence type="ECO:0000313" key="2">
    <source>
        <dbReference type="EMBL" id="EER60628.1"/>
    </source>
</evidence>
<proteinExistence type="predicted"/>
<reference evidence="2 3" key="1">
    <citation type="submission" date="2009-05" db="EMBL/GenBank/DDBJ databases">
        <title>The draft genome of Acidovorax delafieldii 2AN.</title>
        <authorList>
            <consortium name="US DOE Joint Genome Institute (JGI-PGF)"/>
            <person name="Lucas S."/>
            <person name="Copeland A."/>
            <person name="Lapidus A."/>
            <person name="Glavina del Rio T."/>
            <person name="Tice H."/>
            <person name="Bruce D."/>
            <person name="Goodwin L."/>
            <person name="Pitluck S."/>
            <person name="Larimer F."/>
            <person name="Land M.L."/>
            <person name="Hauser L."/>
            <person name="Shelobolina E.S."/>
            <person name="Picardal F."/>
            <person name="Roden E."/>
            <person name="Emerson D."/>
        </authorList>
    </citation>
    <scope>NUCLEOTIDE SEQUENCE [LARGE SCALE GENOMIC DNA]</scope>
    <source>
        <strain evidence="2 3">2AN</strain>
    </source>
</reference>